<sequence length="227" mass="25175">MPRTAVPNPEQVSADSKRALDMFTNNIGFTPNMLATFAQSPIAFNAWATLRGSLSKSLDLKTRESISLAVSEVNGCNYCLGVHSHGAELVKMPADEIILARKGRASDPKRDAAVQFARKVIETRGQVRDADVKAVCDAGYTDANVMEIVALVAMYSLTNFFNNVFDPEKDCSGRFVSGVSRASFRDRMTGMRLIPTLIDQNPWAQARKPMEMMRQGWSMSLFQAWQQ</sequence>
<accession>B8IVV6</accession>
<dbReference type="Proteomes" id="UP000008207">
    <property type="component" value="Plasmid pMNOD01"/>
</dbReference>
<dbReference type="HOGENOM" id="CLU_082760_5_0_5"/>
<protein>
    <submittedName>
        <fullName evidence="2">Alkylhydroperoxidase-like protein, AhpD family</fullName>
    </submittedName>
</protein>
<reference evidence="3" key="1">
    <citation type="submission" date="2009-01" db="EMBL/GenBank/DDBJ databases">
        <title>Complete sequence of plasmid 1 of Methylobacterium nodulans ORS 2060.</title>
        <authorList>
            <consortium name="US DOE Joint Genome Institute"/>
            <person name="Lucas S."/>
            <person name="Copeland A."/>
            <person name="Lapidus A."/>
            <person name="Glavina del Rio T."/>
            <person name="Dalin E."/>
            <person name="Tice H."/>
            <person name="Bruce D."/>
            <person name="Goodwin L."/>
            <person name="Pitluck S."/>
            <person name="Sims D."/>
            <person name="Brettin T."/>
            <person name="Detter J.C."/>
            <person name="Han C."/>
            <person name="Larimer F."/>
            <person name="Land M."/>
            <person name="Hauser L."/>
            <person name="Kyrpides N."/>
            <person name="Ivanova N."/>
            <person name="Marx C.J."/>
            <person name="Richardson P."/>
        </authorList>
    </citation>
    <scope>NUCLEOTIDE SEQUENCE [LARGE SCALE GENOMIC DNA]</scope>
    <source>
        <strain evidence="3">LMG 21967 / CNCM I-2342 / ORS 2060</strain>
        <plasmid evidence="3">Plasmid pMNOD01</plasmid>
    </source>
</reference>
<keyword evidence="2" id="KW-0614">Plasmid</keyword>
<dbReference type="PANTHER" id="PTHR35446:SF3">
    <property type="entry name" value="CMD DOMAIN-CONTAINING PROTEIN"/>
    <property type="match status" value="1"/>
</dbReference>
<proteinExistence type="predicted"/>
<dbReference type="Gene3D" id="1.20.1290.10">
    <property type="entry name" value="AhpD-like"/>
    <property type="match status" value="1"/>
</dbReference>
<dbReference type="KEGG" id="mno:Mnod_8433"/>
<evidence type="ECO:0000313" key="3">
    <source>
        <dbReference type="Proteomes" id="UP000008207"/>
    </source>
</evidence>
<keyword evidence="2" id="KW-0575">Peroxidase</keyword>
<dbReference type="InterPro" id="IPR004675">
    <property type="entry name" value="AhpD_core"/>
</dbReference>
<gene>
    <name evidence="2" type="ordered locus">Mnod_8433</name>
</gene>
<evidence type="ECO:0000259" key="1">
    <source>
        <dbReference type="Pfam" id="PF02627"/>
    </source>
</evidence>
<dbReference type="SUPFAM" id="SSF69118">
    <property type="entry name" value="AhpD-like"/>
    <property type="match status" value="1"/>
</dbReference>
<geneLocation type="plasmid" evidence="2 3">
    <name>pMNOD01</name>
</geneLocation>
<dbReference type="InterPro" id="IPR003779">
    <property type="entry name" value="CMD-like"/>
</dbReference>
<feature type="domain" description="Carboxymuconolactone decarboxylase-like" evidence="1">
    <location>
        <begin position="43"/>
        <end position="114"/>
    </location>
</feature>
<dbReference type="PANTHER" id="PTHR35446">
    <property type="entry name" value="SI:CH211-175M2.5"/>
    <property type="match status" value="1"/>
</dbReference>
<dbReference type="GO" id="GO:0051920">
    <property type="term" value="F:peroxiredoxin activity"/>
    <property type="evidence" value="ECO:0007669"/>
    <property type="project" value="InterPro"/>
</dbReference>
<dbReference type="Pfam" id="PF02627">
    <property type="entry name" value="CMD"/>
    <property type="match status" value="1"/>
</dbReference>
<keyword evidence="3" id="KW-1185">Reference proteome</keyword>
<dbReference type="EMBL" id="CP001350">
    <property type="protein sequence ID" value="ACL62546.1"/>
    <property type="molecule type" value="Genomic_DNA"/>
</dbReference>
<evidence type="ECO:0000313" key="2">
    <source>
        <dbReference type="EMBL" id="ACL62546.1"/>
    </source>
</evidence>
<name>B8IVV6_METNO</name>
<dbReference type="OrthoDB" id="9808310at2"/>
<dbReference type="InterPro" id="IPR029032">
    <property type="entry name" value="AhpD-like"/>
</dbReference>
<organism evidence="2 3">
    <name type="scientific">Methylobacterium nodulans (strain LMG 21967 / CNCM I-2342 / ORS 2060)</name>
    <dbReference type="NCBI Taxonomy" id="460265"/>
    <lineage>
        <taxon>Bacteria</taxon>
        <taxon>Pseudomonadati</taxon>
        <taxon>Pseudomonadota</taxon>
        <taxon>Alphaproteobacteria</taxon>
        <taxon>Hyphomicrobiales</taxon>
        <taxon>Methylobacteriaceae</taxon>
        <taxon>Methylobacterium</taxon>
    </lineage>
</organism>
<dbReference type="NCBIfam" id="TIGR00778">
    <property type="entry name" value="ahpD_dom"/>
    <property type="match status" value="1"/>
</dbReference>
<keyword evidence="2" id="KW-0560">Oxidoreductase</keyword>
<dbReference type="AlphaFoldDB" id="B8IVV6"/>